<dbReference type="InterPro" id="IPR014202">
    <property type="entry name" value="Spore_II_R"/>
</dbReference>
<accession>A0A9D1K7P6</accession>
<protein>
    <submittedName>
        <fullName evidence="2">Stage II sporulation protein R</fullName>
    </submittedName>
</protein>
<evidence type="ECO:0000256" key="1">
    <source>
        <dbReference type="SAM" id="SignalP"/>
    </source>
</evidence>
<dbReference type="Proteomes" id="UP000824140">
    <property type="component" value="Unassembled WGS sequence"/>
</dbReference>
<proteinExistence type="predicted"/>
<gene>
    <name evidence="2" type="primary">spoIIR</name>
    <name evidence="2" type="ORF">IAA84_13155</name>
</gene>
<sequence length="190" mass="20705">MKRRFLFALAAMMALCAIAQVGVAEEARISENSIPVKDYVRLHVLANSDSEEDQALKLKVRDAVLDCARELLGDTCSADEAYAILAENIATVEACARQAAENAGFFGAVQAQTGVFSFPDRQYGDLLVPAGEYRAVRVLLGEGAGQNWWCVIYPTLCAIDEKGEFARESAEIVFYSSIGRWLRSALGGEE</sequence>
<evidence type="ECO:0000313" key="3">
    <source>
        <dbReference type="Proteomes" id="UP000824140"/>
    </source>
</evidence>
<feature type="signal peptide" evidence="1">
    <location>
        <begin position="1"/>
        <end position="19"/>
    </location>
</feature>
<feature type="chain" id="PRO_5038474780" evidence="1">
    <location>
        <begin position="20"/>
        <end position="190"/>
    </location>
</feature>
<name>A0A9D1K7P6_9FIRM</name>
<evidence type="ECO:0000313" key="2">
    <source>
        <dbReference type="EMBL" id="HIS93957.1"/>
    </source>
</evidence>
<dbReference type="NCBIfam" id="TIGR02837">
    <property type="entry name" value="spore_II_R"/>
    <property type="match status" value="1"/>
</dbReference>
<dbReference type="EMBL" id="DVJN01000250">
    <property type="protein sequence ID" value="HIS93957.1"/>
    <property type="molecule type" value="Genomic_DNA"/>
</dbReference>
<reference evidence="2" key="1">
    <citation type="submission" date="2020-10" db="EMBL/GenBank/DDBJ databases">
        <authorList>
            <person name="Gilroy R."/>
        </authorList>
    </citation>
    <scope>NUCLEOTIDE SEQUENCE</scope>
    <source>
        <strain evidence="2">13766</strain>
    </source>
</reference>
<comment type="caution">
    <text evidence="2">The sequence shown here is derived from an EMBL/GenBank/DDBJ whole genome shotgun (WGS) entry which is preliminary data.</text>
</comment>
<dbReference type="AlphaFoldDB" id="A0A9D1K7P6"/>
<organism evidence="2 3">
    <name type="scientific">Candidatus Alectryocaccomicrobium excrementavium</name>
    <dbReference type="NCBI Taxonomy" id="2840668"/>
    <lineage>
        <taxon>Bacteria</taxon>
        <taxon>Bacillati</taxon>
        <taxon>Bacillota</taxon>
        <taxon>Clostridia</taxon>
        <taxon>Candidatus Alectryocaccomicrobium</taxon>
    </lineage>
</organism>
<dbReference type="Pfam" id="PF09551">
    <property type="entry name" value="Spore_II_R"/>
    <property type="match status" value="1"/>
</dbReference>
<reference evidence="2" key="2">
    <citation type="journal article" date="2021" name="PeerJ">
        <title>Extensive microbial diversity within the chicken gut microbiome revealed by metagenomics and culture.</title>
        <authorList>
            <person name="Gilroy R."/>
            <person name="Ravi A."/>
            <person name="Getino M."/>
            <person name="Pursley I."/>
            <person name="Horton D.L."/>
            <person name="Alikhan N.F."/>
            <person name="Baker D."/>
            <person name="Gharbi K."/>
            <person name="Hall N."/>
            <person name="Watson M."/>
            <person name="Adriaenssens E.M."/>
            <person name="Foster-Nyarko E."/>
            <person name="Jarju S."/>
            <person name="Secka A."/>
            <person name="Antonio M."/>
            <person name="Oren A."/>
            <person name="Chaudhuri R.R."/>
            <person name="La Ragione R."/>
            <person name="Hildebrand F."/>
            <person name="Pallen M.J."/>
        </authorList>
    </citation>
    <scope>NUCLEOTIDE SEQUENCE</scope>
    <source>
        <strain evidence="2">13766</strain>
    </source>
</reference>
<keyword evidence="1" id="KW-0732">Signal</keyword>